<organism evidence="2 3">
    <name type="scientific">Phaeosphaeria nodorum (strain SN15 / ATCC MYA-4574 / FGSC 10173)</name>
    <name type="common">Glume blotch fungus</name>
    <name type="synonym">Parastagonospora nodorum</name>
    <dbReference type="NCBI Taxonomy" id="321614"/>
    <lineage>
        <taxon>Eukaryota</taxon>
        <taxon>Fungi</taxon>
        <taxon>Dikarya</taxon>
        <taxon>Ascomycota</taxon>
        <taxon>Pezizomycotina</taxon>
        <taxon>Dothideomycetes</taxon>
        <taxon>Pleosporomycetidae</taxon>
        <taxon>Pleosporales</taxon>
        <taxon>Pleosporineae</taxon>
        <taxon>Phaeosphaeriaceae</taxon>
        <taxon>Parastagonospora</taxon>
    </lineage>
</organism>
<dbReference type="AlphaFoldDB" id="Q0UXM8"/>
<accession>Q0UXM8</accession>
<name>Q0UXM8_PHANO</name>
<evidence type="ECO:0000313" key="3">
    <source>
        <dbReference type="Proteomes" id="UP000001055"/>
    </source>
</evidence>
<evidence type="ECO:0000313" key="2">
    <source>
        <dbReference type="EMBL" id="EAT88691.1"/>
    </source>
</evidence>
<dbReference type="HOGENOM" id="CLU_1540612_0_0_1"/>
<dbReference type="InParanoid" id="Q0UXM8"/>
<evidence type="ECO:0000256" key="1">
    <source>
        <dbReference type="SAM" id="MobiDB-lite"/>
    </source>
</evidence>
<dbReference type="KEGG" id="pno:SNOG_03486"/>
<protein>
    <submittedName>
        <fullName evidence="2">Uncharacterized protein</fullName>
    </submittedName>
</protein>
<dbReference type="VEuPathDB" id="FungiDB:JI435_034850"/>
<feature type="region of interest" description="Disordered" evidence="1">
    <location>
        <begin position="51"/>
        <end position="78"/>
    </location>
</feature>
<proteinExistence type="predicted"/>
<sequence>MTPITPLEPGVEMFQRAKTQSFFSSALTARSSLERPVSHISVAYTDIEDDDSEFEEYSGSSSDNRRSQTTISTFEEVQTPADEIRPQFAYWHARKSVEGPKGPHLFRASVSSNDFDYALQMSPLLPKEPPSRFPTSFREATPETVVPQREYNNIALAVAHLDNAEVRGWDPLAM</sequence>
<dbReference type="eggNOG" id="ENOG502RDYZ">
    <property type="taxonomic scope" value="Eukaryota"/>
</dbReference>
<gene>
    <name evidence="2" type="ORF">SNOG_03486</name>
</gene>
<dbReference type="RefSeq" id="XP_001794048.1">
    <property type="nucleotide sequence ID" value="XM_001793996.1"/>
</dbReference>
<reference evidence="3" key="1">
    <citation type="journal article" date="2007" name="Plant Cell">
        <title>Dothideomycete-plant interactions illuminated by genome sequencing and EST analysis of the wheat pathogen Stagonospora nodorum.</title>
        <authorList>
            <person name="Hane J.K."/>
            <person name="Lowe R.G."/>
            <person name="Solomon P.S."/>
            <person name="Tan K.C."/>
            <person name="Schoch C.L."/>
            <person name="Spatafora J.W."/>
            <person name="Crous P.W."/>
            <person name="Kodira C."/>
            <person name="Birren B.W."/>
            <person name="Galagan J.E."/>
            <person name="Torriani S.F."/>
            <person name="McDonald B.A."/>
            <person name="Oliver R.P."/>
        </authorList>
    </citation>
    <scope>NUCLEOTIDE SEQUENCE [LARGE SCALE GENOMIC DNA]</scope>
    <source>
        <strain evidence="3">SN15 / ATCC MYA-4574 / FGSC 10173</strain>
    </source>
</reference>
<feature type="compositionally biased region" description="Polar residues" evidence="1">
    <location>
        <begin position="58"/>
        <end position="76"/>
    </location>
</feature>
<dbReference type="EMBL" id="CH445329">
    <property type="protein sequence ID" value="EAT88691.1"/>
    <property type="molecule type" value="Genomic_DNA"/>
</dbReference>
<dbReference type="Proteomes" id="UP000001055">
    <property type="component" value="Unassembled WGS sequence"/>
</dbReference>
<dbReference type="GeneID" id="5970911"/>